<protein>
    <submittedName>
        <fullName evidence="3">Uncharacterized protein</fullName>
    </submittedName>
</protein>
<evidence type="ECO:0000256" key="1">
    <source>
        <dbReference type="SAM" id="MobiDB-lite"/>
    </source>
</evidence>
<keyword evidence="4" id="KW-1185">Reference proteome</keyword>
<feature type="chain" id="PRO_5015993514" evidence="2">
    <location>
        <begin position="19"/>
        <end position="371"/>
    </location>
</feature>
<dbReference type="AlphaFoldDB" id="A0A2V1D6D7"/>
<dbReference type="STRING" id="97972.A0A2V1D6D7"/>
<dbReference type="EMBL" id="KZ805578">
    <property type="protein sequence ID" value="PVH93611.1"/>
    <property type="molecule type" value="Genomic_DNA"/>
</dbReference>
<dbReference type="OrthoDB" id="191139at2759"/>
<proteinExistence type="predicted"/>
<feature type="compositionally biased region" description="Polar residues" evidence="1">
    <location>
        <begin position="28"/>
        <end position="50"/>
    </location>
</feature>
<gene>
    <name evidence="3" type="ORF">DM02DRAFT_695477</name>
</gene>
<keyword evidence="2" id="KW-0732">Signal</keyword>
<accession>A0A2V1D6D7</accession>
<name>A0A2V1D6D7_9PLEO</name>
<reference evidence="3 4" key="1">
    <citation type="journal article" date="2018" name="Sci. Rep.">
        <title>Comparative genomics provides insights into the lifestyle and reveals functional heterogeneity of dark septate endophytic fungi.</title>
        <authorList>
            <person name="Knapp D.G."/>
            <person name="Nemeth J.B."/>
            <person name="Barry K."/>
            <person name="Hainaut M."/>
            <person name="Henrissat B."/>
            <person name="Johnson J."/>
            <person name="Kuo A."/>
            <person name="Lim J.H.P."/>
            <person name="Lipzen A."/>
            <person name="Nolan M."/>
            <person name="Ohm R.A."/>
            <person name="Tamas L."/>
            <person name="Grigoriev I.V."/>
            <person name="Spatafora J.W."/>
            <person name="Nagy L.G."/>
            <person name="Kovacs G.M."/>
        </authorList>
    </citation>
    <scope>NUCLEOTIDE SEQUENCE [LARGE SCALE GENOMIC DNA]</scope>
    <source>
        <strain evidence="3 4">DSE2036</strain>
    </source>
</reference>
<feature type="signal peptide" evidence="2">
    <location>
        <begin position="1"/>
        <end position="18"/>
    </location>
</feature>
<feature type="region of interest" description="Disordered" evidence="1">
    <location>
        <begin position="26"/>
        <end position="57"/>
    </location>
</feature>
<dbReference type="Proteomes" id="UP000244855">
    <property type="component" value="Unassembled WGS sequence"/>
</dbReference>
<evidence type="ECO:0000313" key="4">
    <source>
        <dbReference type="Proteomes" id="UP000244855"/>
    </source>
</evidence>
<sequence>MNLDILILILIVSSFAYADNGSRANLPELSSQSNHSTTQDPPEGNPSNKTLPRIGRRGDGDWMEEYAVASDEIWTRARNRGCSFFSAFGLSDHEAAQQLFQPPLNTIASPWKDFGDISSWGFTQTYDITEDLGAQTEFERADKDGDFGWGIGNALRGLNVDDRAFCHGGLNKVTQVVHGDYLKHIRNEVNFDQQSLMRGNRRIRATGGRFLFSINPFHGVLMGMDLLSIPSAAAQRNPPVQGNDLPDINKMSDILFLYWKFYTDNAFDTRNIRYFFMLSVSNHETLGIIKRAFPNVDWSYFPEWPGVTFEGNQPEFRAILGSPNGRSFAFFLIQHKADLGNKFITKVQVFLSNTEHGTVNLCFHVADAPVS</sequence>
<organism evidence="3 4">
    <name type="scientific">Periconia macrospinosa</name>
    <dbReference type="NCBI Taxonomy" id="97972"/>
    <lineage>
        <taxon>Eukaryota</taxon>
        <taxon>Fungi</taxon>
        <taxon>Dikarya</taxon>
        <taxon>Ascomycota</taxon>
        <taxon>Pezizomycotina</taxon>
        <taxon>Dothideomycetes</taxon>
        <taxon>Pleosporomycetidae</taxon>
        <taxon>Pleosporales</taxon>
        <taxon>Massarineae</taxon>
        <taxon>Periconiaceae</taxon>
        <taxon>Periconia</taxon>
    </lineage>
</organism>
<evidence type="ECO:0000256" key="2">
    <source>
        <dbReference type="SAM" id="SignalP"/>
    </source>
</evidence>
<evidence type="ECO:0000313" key="3">
    <source>
        <dbReference type="EMBL" id="PVH93611.1"/>
    </source>
</evidence>